<gene>
    <name evidence="1" type="ORF">PHYBOEH_004495</name>
</gene>
<keyword evidence="2" id="KW-1185">Reference proteome</keyword>
<proteinExistence type="predicted"/>
<dbReference type="PANTHER" id="PTHR13510:SF44">
    <property type="entry name" value="RABENOSYN-5"/>
    <property type="match status" value="1"/>
</dbReference>
<accession>A0A8T1WSP2</accession>
<dbReference type="PANTHER" id="PTHR13510">
    <property type="entry name" value="FYVE-FINGER-CONTAINING RAB5 EFFECTOR PROTEIN RABENOSYN-5-RELATED"/>
    <property type="match status" value="1"/>
</dbReference>
<dbReference type="AlphaFoldDB" id="A0A8T1WSP2"/>
<evidence type="ECO:0000313" key="2">
    <source>
        <dbReference type="Proteomes" id="UP000693981"/>
    </source>
</evidence>
<organism evidence="1 2">
    <name type="scientific">Phytophthora boehmeriae</name>
    <dbReference type="NCBI Taxonomy" id="109152"/>
    <lineage>
        <taxon>Eukaryota</taxon>
        <taxon>Sar</taxon>
        <taxon>Stramenopiles</taxon>
        <taxon>Oomycota</taxon>
        <taxon>Peronosporomycetes</taxon>
        <taxon>Peronosporales</taxon>
        <taxon>Peronosporaceae</taxon>
        <taxon>Phytophthora</taxon>
    </lineage>
</organism>
<protein>
    <recommendedName>
        <fullName evidence="3">FYVE-type domain-containing protein</fullName>
    </recommendedName>
</protein>
<dbReference type="InterPro" id="IPR052727">
    <property type="entry name" value="Rab4/Rab5_effector"/>
</dbReference>
<evidence type="ECO:0008006" key="3">
    <source>
        <dbReference type="Google" id="ProtNLM"/>
    </source>
</evidence>
<dbReference type="OrthoDB" id="114078at2759"/>
<comment type="caution">
    <text evidence="1">The sequence shown here is derived from an EMBL/GenBank/DDBJ whole genome shotgun (WGS) entry which is preliminary data.</text>
</comment>
<name>A0A8T1WSP2_9STRA</name>
<sequence length="424" mass="47150">MVATYPPKALLLSTNEAKRLEMLADQLVAETLSASETFVAEKRMVDPTRWKAVKAKNNLYSYRVRRGRSYSDDITAASASPHMPMLYPTNGKDGLSEAYPRMNLSEDSLENGLTDVLSSRGGSEHNVMENCRPARVPMVFCTGIVPGTIEDAALGFFADTEERSRMRNSNNKDAVVDDMRILARIHGPTKNDPFRFLGVKWCAHSTPGAAGCFIKSRDYLIIESTGMALDSDGNRFTYMLNHSIELNQVPDFRKIGHVRINFSICFILKPHEDGEIDVFCQGFVDTGGKIPKSLSTYMFCDGLMIVPQFVEDGYAKKLTWLLRTQHFGGSGHQPFSQKSSHCPCCNDKLQTGLAKLIEGNTTCCICRRTVCTKCSVTKTLPIDVGGPGQLTKKAMDFCLNCYLKAKEMPAWRVAIEMISVTEQE</sequence>
<evidence type="ECO:0000313" key="1">
    <source>
        <dbReference type="EMBL" id="KAG7394903.1"/>
    </source>
</evidence>
<dbReference type="Proteomes" id="UP000693981">
    <property type="component" value="Unassembled WGS sequence"/>
</dbReference>
<dbReference type="EMBL" id="JAGDFL010000237">
    <property type="protein sequence ID" value="KAG7394903.1"/>
    <property type="molecule type" value="Genomic_DNA"/>
</dbReference>
<reference evidence="1" key="1">
    <citation type="submission" date="2021-02" db="EMBL/GenBank/DDBJ databases">
        <authorList>
            <person name="Palmer J.M."/>
        </authorList>
    </citation>
    <scope>NUCLEOTIDE SEQUENCE</scope>
    <source>
        <strain evidence="1">SCRP23</strain>
    </source>
</reference>